<dbReference type="SUPFAM" id="SSF47565">
    <property type="entry name" value="Insect pheromone/odorant-binding proteins"/>
    <property type="match status" value="1"/>
</dbReference>
<evidence type="ECO:0000313" key="6">
    <source>
        <dbReference type="Proteomes" id="UP000504615"/>
    </source>
</evidence>
<keyword evidence="3" id="KW-0964">Secreted</keyword>
<dbReference type="OrthoDB" id="8194482at2759"/>
<dbReference type="Proteomes" id="UP000504615">
    <property type="component" value="Unplaced"/>
</dbReference>
<dbReference type="RefSeq" id="XP_011634483.1">
    <property type="nucleotide sequence ID" value="XM_011636181.1"/>
</dbReference>
<dbReference type="InterPro" id="IPR036728">
    <property type="entry name" value="PBP_GOBP_sf"/>
</dbReference>
<dbReference type="GO" id="GO:0005549">
    <property type="term" value="F:odorant binding"/>
    <property type="evidence" value="ECO:0007669"/>
    <property type="project" value="InterPro"/>
</dbReference>
<dbReference type="AlphaFoldDB" id="A0A6I9VYZ0"/>
<dbReference type="InterPro" id="IPR006170">
    <property type="entry name" value="PBP/GOBP"/>
</dbReference>
<feature type="signal peptide" evidence="5">
    <location>
        <begin position="1"/>
        <end position="23"/>
    </location>
</feature>
<evidence type="ECO:0000256" key="5">
    <source>
        <dbReference type="SAM" id="SignalP"/>
    </source>
</evidence>
<dbReference type="GO" id="GO:0005576">
    <property type="term" value="C:extracellular region"/>
    <property type="evidence" value="ECO:0007669"/>
    <property type="project" value="UniProtKB-SubCell"/>
</dbReference>
<accession>A0A6I9VYZ0</accession>
<reference evidence="7" key="1">
    <citation type="submission" date="2025-08" db="UniProtKB">
        <authorList>
            <consortium name="RefSeq"/>
        </authorList>
    </citation>
    <scope>IDENTIFICATION</scope>
</reference>
<dbReference type="CTD" id="37605"/>
<dbReference type="Pfam" id="PF01395">
    <property type="entry name" value="PBP_GOBP"/>
    <property type="match status" value="1"/>
</dbReference>
<dbReference type="InterPro" id="IPR052295">
    <property type="entry name" value="Odorant-binding_protein"/>
</dbReference>
<feature type="region of interest" description="Disordered" evidence="4">
    <location>
        <begin position="89"/>
        <end position="140"/>
    </location>
</feature>
<evidence type="ECO:0000256" key="4">
    <source>
        <dbReference type="SAM" id="MobiDB-lite"/>
    </source>
</evidence>
<organism evidence="6 7">
    <name type="scientific">Pogonomyrmex barbatus</name>
    <name type="common">red harvester ant</name>
    <dbReference type="NCBI Taxonomy" id="144034"/>
    <lineage>
        <taxon>Eukaryota</taxon>
        <taxon>Metazoa</taxon>
        <taxon>Ecdysozoa</taxon>
        <taxon>Arthropoda</taxon>
        <taxon>Hexapoda</taxon>
        <taxon>Insecta</taxon>
        <taxon>Pterygota</taxon>
        <taxon>Neoptera</taxon>
        <taxon>Endopterygota</taxon>
        <taxon>Hymenoptera</taxon>
        <taxon>Apocrita</taxon>
        <taxon>Aculeata</taxon>
        <taxon>Formicoidea</taxon>
        <taxon>Formicidae</taxon>
        <taxon>Myrmicinae</taxon>
        <taxon>Pogonomyrmex</taxon>
    </lineage>
</organism>
<dbReference type="GeneID" id="105425423"/>
<sequence length="243" mass="28623">MMIKIMLVVLCSLCLLLIKSADSLKCRTNIQQANDQYRKIIQICKKQSTTDNDYNDDFSSNEDDDNNDFSSVDVFGTRFFIGGSKFSNMQPWKDPNENWNHGTDQRNNDNQHYSVNYTNGNWRNTQYPNRGSNKRDFSYSNGRPSQVYQRNYDKQQEQACISQCFFNELNMVDQRGFPEQISVIEFMTRNTYNSELQDFIEEAVIECFHHLNSAIRQNKCYFSQNLLICLIDKGKEKCEDWND</sequence>
<gene>
    <name evidence="7" type="primary">LOC105425423</name>
</gene>
<dbReference type="PANTHER" id="PTHR21066">
    <property type="entry name" value="ODORANT-BINDING PROTEIN 59A-RELATED"/>
    <property type="match status" value="1"/>
</dbReference>
<proteinExistence type="inferred from homology"/>
<dbReference type="Gene3D" id="1.10.238.20">
    <property type="entry name" value="Pheromone/general odorant binding protein domain"/>
    <property type="match status" value="1"/>
</dbReference>
<dbReference type="PANTHER" id="PTHR21066:SF9">
    <property type="entry name" value="ODORANT-BINDING PROTEIN 59A"/>
    <property type="match status" value="1"/>
</dbReference>
<name>A0A6I9VYZ0_9HYME</name>
<evidence type="ECO:0000256" key="1">
    <source>
        <dbReference type="ARBA" id="ARBA00004613"/>
    </source>
</evidence>
<comment type="subcellular location">
    <subcellularLocation>
        <location evidence="1">Secreted</location>
    </subcellularLocation>
</comment>
<keyword evidence="6" id="KW-1185">Reference proteome</keyword>
<comment type="similarity">
    <text evidence="2">Belongs to the PBP/GOBP family.</text>
</comment>
<feature type="compositionally biased region" description="Polar residues" evidence="4">
    <location>
        <begin position="110"/>
        <end position="131"/>
    </location>
</feature>
<evidence type="ECO:0000313" key="7">
    <source>
        <dbReference type="RefSeq" id="XP_011634483.1"/>
    </source>
</evidence>
<keyword evidence="5" id="KW-0732">Signal</keyword>
<protein>
    <submittedName>
        <fullName evidence="7">General odorant-binding protein 71</fullName>
    </submittedName>
</protein>
<evidence type="ECO:0000256" key="3">
    <source>
        <dbReference type="ARBA" id="ARBA00022525"/>
    </source>
</evidence>
<dbReference type="KEGG" id="pbar:105425423"/>
<evidence type="ECO:0000256" key="2">
    <source>
        <dbReference type="ARBA" id="ARBA00008098"/>
    </source>
</evidence>
<feature type="chain" id="PRO_5026786076" evidence="5">
    <location>
        <begin position="24"/>
        <end position="243"/>
    </location>
</feature>